<name>A0A915A7I8_PARUN</name>
<evidence type="ECO:0000256" key="1">
    <source>
        <dbReference type="SAM" id="Phobius"/>
    </source>
</evidence>
<evidence type="ECO:0000313" key="2">
    <source>
        <dbReference type="Proteomes" id="UP000887569"/>
    </source>
</evidence>
<keyword evidence="1" id="KW-0472">Membrane</keyword>
<keyword evidence="2" id="KW-1185">Reference proteome</keyword>
<evidence type="ECO:0000313" key="3">
    <source>
        <dbReference type="WBParaSite" id="PgR002_g201_t02"/>
    </source>
</evidence>
<keyword evidence="1" id="KW-0812">Transmembrane</keyword>
<protein>
    <submittedName>
        <fullName evidence="3">EF-hand domain-containing protein</fullName>
    </submittedName>
</protein>
<feature type="transmembrane region" description="Helical" evidence="1">
    <location>
        <begin position="14"/>
        <end position="32"/>
    </location>
</feature>
<organism evidence="2 3">
    <name type="scientific">Parascaris univalens</name>
    <name type="common">Nematode worm</name>
    <dbReference type="NCBI Taxonomy" id="6257"/>
    <lineage>
        <taxon>Eukaryota</taxon>
        <taxon>Metazoa</taxon>
        <taxon>Ecdysozoa</taxon>
        <taxon>Nematoda</taxon>
        <taxon>Chromadorea</taxon>
        <taxon>Rhabditida</taxon>
        <taxon>Spirurina</taxon>
        <taxon>Ascaridomorpha</taxon>
        <taxon>Ascaridoidea</taxon>
        <taxon>Ascarididae</taxon>
        <taxon>Parascaris</taxon>
    </lineage>
</organism>
<dbReference type="AlphaFoldDB" id="A0A915A7I8"/>
<proteinExistence type="predicted"/>
<dbReference type="Proteomes" id="UP000887569">
    <property type="component" value="Unplaced"/>
</dbReference>
<keyword evidence="1" id="KW-1133">Transmembrane helix</keyword>
<feature type="transmembrane region" description="Helical" evidence="1">
    <location>
        <begin position="44"/>
        <end position="64"/>
    </location>
</feature>
<sequence length="80" mass="9524">MGWRYRPFCEYSKGSVRILFSVVLEVLNGILWRNKFAKLLSEEMIRFLLLLVTESVFFRFPVIFGKLPSNNFIYVLLTTR</sequence>
<accession>A0A915A7I8</accession>
<dbReference type="WBParaSite" id="PgR002_g201_t02">
    <property type="protein sequence ID" value="PgR002_g201_t02"/>
    <property type="gene ID" value="PgR002_g201"/>
</dbReference>
<reference evidence="3" key="1">
    <citation type="submission" date="2022-11" db="UniProtKB">
        <authorList>
            <consortium name="WormBaseParasite"/>
        </authorList>
    </citation>
    <scope>IDENTIFICATION</scope>
</reference>